<comment type="caution">
    <text evidence="1">The sequence shown here is derived from an EMBL/GenBank/DDBJ whole genome shotgun (WGS) entry which is preliminary data.</text>
</comment>
<organism evidence="1 2">
    <name type="scientific">Pristionchus mayeri</name>
    <dbReference type="NCBI Taxonomy" id="1317129"/>
    <lineage>
        <taxon>Eukaryota</taxon>
        <taxon>Metazoa</taxon>
        <taxon>Ecdysozoa</taxon>
        <taxon>Nematoda</taxon>
        <taxon>Chromadorea</taxon>
        <taxon>Rhabditida</taxon>
        <taxon>Rhabditina</taxon>
        <taxon>Diplogasteromorpha</taxon>
        <taxon>Diplogasteroidea</taxon>
        <taxon>Neodiplogasteridae</taxon>
        <taxon>Pristionchus</taxon>
    </lineage>
</organism>
<protein>
    <submittedName>
        <fullName evidence="1">Uncharacterized protein</fullName>
    </submittedName>
</protein>
<dbReference type="AlphaFoldDB" id="A0AAN4ZIN5"/>
<proteinExistence type="predicted"/>
<keyword evidence="2" id="KW-1185">Reference proteome</keyword>
<evidence type="ECO:0000313" key="1">
    <source>
        <dbReference type="EMBL" id="GMR41536.1"/>
    </source>
</evidence>
<reference evidence="2" key="1">
    <citation type="submission" date="2022-10" db="EMBL/GenBank/DDBJ databases">
        <title>Genome assembly of Pristionchus species.</title>
        <authorList>
            <person name="Yoshida K."/>
            <person name="Sommer R.J."/>
        </authorList>
    </citation>
    <scope>NUCLEOTIDE SEQUENCE [LARGE SCALE GENOMIC DNA]</scope>
    <source>
        <strain evidence="2">RS5460</strain>
    </source>
</reference>
<dbReference type="EMBL" id="BTRK01000003">
    <property type="protein sequence ID" value="GMR41536.1"/>
    <property type="molecule type" value="Genomic_DNA"/>
</dbReference>
<gene>
    <name evidence="1" type="ORF">PMAYCL1PPCAC_11731</name>
</gene>
<name>A0AAN4ZIN5_9BILA</name>
<dbReference type="Proteomes" id="UP001328107">
    <property type="component" value="Unassembled WGS sequence"/>
</dbReference>
<evidence type="ECO:0000313" key="2">
    <source>
        <dbReference type="Proteomes" id="UP001328107"/>
    </source>
</evidence>
<accession>A0AAN4ZIN5</accession>
<sequence length="89" mass="9892">MFGRTTLLASGLAVGRRMVHKGIESTPPLRWIPISEKMALFAAITITFLSYPTSVLLRMNDLRPAEPNVLSEEVQAQIDEIRAARAARK</sequence>